<keyword evidence="1" id="KW-0472">Membrane</keyword>
<reference evidence="2 3" key="1">
    <citation type="submission" date="2020-11" db="EMBL/GenBank/DDBJ databases">
        <authorList>
            <person name="Wallbank WR R."/>
            <person name="Pardo Diaz C."/>
            <person name="Kozak K."/>
            <person name="Martin S."/>
            <person name="Jiggins C."/>
            <person name="Moest M."/>
            <person name="Warren A I."/>
            <person name="Generalovic N T."/>
            <person name="Byers J.R.P. K."/>
            <person name="Montejo-Kovacevich G."/>
            <person name="Yen C E."/>
        </authorList>
    </citation>
    <scope>NUCLEOTIDE SEQUENCE [LARGE SCALE GENOMIC DNA]</scope>
</reference>
<dbReference type="PANTHER" id="PTHR21261">
    <property type="entry name" value="BEAT PROTEIN"/>
    <property type="match status" value="1"/>
</dbReference>
<dbReference type="OrthoDB" id="6419989at2759"/>
<evidence type="ECO:0000313" key="3">
    <source>
        <dbReference type="Proteomes" id="UP000594454"/>
    </source>
</evidence>
<sequence>MNDRDATINQILTNPLPSSLLLSLDIFFANPLHVKHHRALVDPRNDYQTSISGIQFVVLPQHFSRGKLKLRCIAHIHDIFWQSTERSIEEERPRVHSVAASSNNINSIPNGPYDQFSLQDGDLPNKKDTYMTHMQGDMSSLNAGSAFISSSLILTLFMLQLQQMFISHLNTTHVLDYSRRTNDTIPDSYHSLLLKKQQHCSYVRMGASGATALCMDLTNS</sequence>
<gene>
    <name evidence="2" type="ORF">HERILL_LOCUS8599</name>
</gene>
<evidence type="ECO:0000256" key="1">
    <source>
        <dbReference type="SAM" id="Phobius"/>
    </source>
</evidence>
<dbReference type="GO" id="GO:0008045">
    <property type="term" value="P:motor neuron axon guidance"/>
    <property type="evidence" value="ECO:0007669"/>
    <property type="project" value="TreeGrafter"/>
</dbReference>
<feature type="transmembrane region" description="Helical" evidence="1">
    <location>
        <begin position="141"/>
        <end position="161"/>
    </location>
</feature>
<organism evidence="2 3">
    <name type="scientific">Hermetia illucens</name>
    <name type="common">Black soldier fly</name>
    <dbReference type="NCBI Taxonomy" id="343691"/>
    <lineage>
        <taxon>Eukaryota</taxon>
        <taxon>Metazoa</taxon>
        <taxon>Ecdysozoa</taxon>
        <taxon>Arthropoda</taxon>
        <taxon>Hexapoda</taxon>
        <taxon>Insecta</taxon>
        <taxon>Pterygota</taxon>
        <taxon>Neoptera</taxon>
        <taxon>Endopterygota</taxon>
        <taxon>Diptera</taxon>
        <taxon>Brachycera</taxon>
        <taxon>Stratiomyomorpha</taxon>
        <taxon>Stratiomyidae</taxon>
        <taxon>Hermetiinae</taxon>
        <taxon>Hermetia</taxon>
    </lineage>
</organism>
<accession>A0A7R8URP6</accession>
<dbReference type="Proteomes" id="UP000594454">
    <property type="component" value="Chromosome 3"/>
</dbReference>
<dbReference type="AlphaFoldDB" id="A0A7R8URP6"/>
<dbReference type="InParanoid" id="A0A7R8URP6"/>
<evidence type="ECO:0000313" key="2">
    <source>
        <dbReference type="EMBL" id="CAD7085779.1"/>
    </source>
</evidence>
<proteinExistence type="predicted"/>
<name>A0A7R8URP6_HERIL</name>
<keyword evidence="1" id="KW-0812">Transmembrane</keyword>
<protein>
    <submittedName>
        <fullName evidence="2">Uncharacterized protein</fullName>
    </submittedName>
</protein>
<dbReference type="EMBL" id="LR899011">
    <property type="protein sequence ID" value="CAD7085779.1"/>
    <property type="molecule type" value="Genomic_DNA"/>
</dbReference>
<keyword evidence="1" id="KW-1133">Transmembrane helix</keyword>
<keyword evidence="3" id="KW-1185">Reference proteome</keyword>
<dbReference type="PANTHER" id="PTHR21261:SF8">
    <property type="entry name" value="BEATEN PATH IA, ISOFORM B-RELATED"/>
    <property type="match status" value="1"/>
</dbReference>